<dbReference type="Pfam" id="PF13737">
    <property type="entry name" value="DDE_Tnp_1_5"/>
    <property type="match status" value="1"/>
</dbReference>
<dbReference type="Proteomes" id="UP000218160">
    <property type="component" value="Chromosome 1"/>
</dbReference>
<sequence>MVFMVKCVSLMLSRGLQKFIDYVSKLLTCSYYTPHYSCSNKRAKMVSIKFKTKTKEVIYHLVTDSTGLKVYDES</sequence>
<feature type="domain" description="Transposase DDE" evidence="1">
    <location>
        <begin position="2"/>
        <end position="73"/>
    </location>
</feature>
<evidence type="ECO:0000313" key="2">
    <source>
        <dbReference type="EMBL" id="ATF09908.1"/>
    </source>
</evidence>
<protein>
    <submittedName>
        <fullName evidence="2">Mobile element protein</fullName>
    </submittedName>
</protein>
<name>A0A291BA59_9GAMM</name>
<gene>
    <name evidence="2" type="ORF">BTN50_1432</name>
</gene>
<evidence type="ECO:0000259" key="1">
    <source>
        <dbReference type="Pfam" id="PF13737"/>
    </source>
</evidence>
<reference evidence="3" key="1">
    <citation type="submission" date="2017-04" db="EMBL/GenBank/DDBJ databases">
        <title>Genome evolution of the luminous symbionts of deep sea anglerfish.</title>
        <authorList>
            <person name="Hendry T.A."/>
        </authorList>
    </citation>
    <scope>NUCLEOTIDE SEQUENCE [LARGE SCALE GENOMIC DNA]</scope>
</reference>
<dbReference type="InterPro" id="IPR025668">
    <property type="entry name" value="Tnp_DDE_dom"/>
</dbReference>
<dbReference type="AlphaFoldDB" id="A0A291BA59"/>
<dbReference type="EMBL" id="CP020660">
    <property type="protein sequence ID" value="ATF09908.1"/>
    <property type="molecule type" value="Genomic_DNA"/>
</dbReference>
<organism evidence="2 3">
    <name type="scientific">Candidatus Enterovibrio altilux</name>
    <dbReference type="NCBI Taxonomy" id="1927128"/>
    <lineage>
        <taxon>Bacteria</taxon>
        <taxon>Pseudomonadati</taxon>
        <taxon>Pseudomonadota</taxon>
        <taxon>Gammaproteobacteria</taxon>
        <taxon>Vibrionales</taxon>
        <taxon>Vibrionaceae</taxon>
        <taxon>Enterovibrio</taxon>
    </lineage>
</organism>
<evidence type="ECO:0000313" key="3">
    <source>
        <dbReference type="Proteomes" id="UP000218160"/>
    </source>
</evidence>
<keyword evidence="3" id="KW-1185">Reference proteome</keyword>
<proteinExistence type="predicted"/>
<accession>A0A291BA59</accession>
<dbReference type="KEGG" id="elux:BTN50_1432"/>